<evidence type="ECO:0000256" key="3">
    <source>
        <dbReference type="ARBA" id="ARBA00023125"/>
    </source>
</evidence>
<dbReference type="AlphaFoldDB" id="A0A9D4QEM4"/>
<evidence type="ECO:0000259" key="8">
    <source>
        <dbReference type="PROSITE" id="PS51968"/>
    </source>
</evidence>
<evidence type="ECO:0000256" key="6">
    <source>
        <dbReference type="PROSITE-ProRule" id="PRU01313"/>
    </source>
</evidence>
<gene>
    <name evidence="9" type="ORF">HPB52_012899</name>
</gene>
<dbReference type="PROSITE" id="PS51968">
    <property type="entry name" value="GRH_CP2_DB"/>
    <property type="match status" value="1"/>
</dbReference>
<evidence type="ECO:0000313" key="10">
    <source>
        <dbReference type="Proteomes" id="UP000821837"/>
    </source>
</evidence>
<feature type="region of interest" description="Disordered" evidence="7">
    <location>
        <begin position="573"/>
        <end position="605"/>
    </location>
</feature>
<evidence type="ECO:0000313" key="9">
    <source>
        <dbReference type="EMBL" id="KAH7976380.1"/>
    </source>
</evidence>
<dbReference type="InterPro" id="IPR040167">
    <property type="entry name" value="TF_CP2-like"/>
</dbReference>
<accession>A0A9D4QEM4</accession>
<feature type="domain" description="Grh/CP2 DB" evidence="8">
    <location>
        <begin position="617"/>
        <end position="846"/>
    </location>
</feature>
<evidence type="ECO:0000256" key="1">
    <source>
        <dbReference type="ARBA" id="ARBA00004123"/>
    </source>
</evidence>
<protein>
    <recommendedName>
        <fullName evidence="8">Grh/CP2 DB domain-containing protein</fullName>
    </recommendedName>
</protein>
<keyword evidence="5 6" id="KW-0539">Nucleus</keyword>
<keyword evidence="10" id="KW-1185">Reference proteome</keyword>
<dbReference type="VEuPathDB" id="VectorBase:RSAN_048688"/>
<dbReference type="PANTHER" id="PTHR11037:SF20">
    <property type="entry name" value="PROTEIN GRAINYHEAD"/>
    <property type="match status" value="1"/>
</dbReference>
<dbReference type="GO" id="GO:0001228">
    <property type="term" value="F:DNA-binding transcription activator activity, RNA polymerase II-specific"/>
    <property type="evidence" value="ECO:0007669"/>
    <property type="project" value="TreeGrafter"/>
</dbReference>
<proteinExistence type="predicted"/>
<feature type="region of interest" description="Disordered" evidence="7">
    <location>
        <begin position="86"/>
        <end position="123"/>
    </location>
</feature>
<dbReference type="InterPro" id="IPR007604">
    <property type="entry name" value="CP2"/>
</dbReference>
<evidence type="ECO:0000256" key="7">
    <source>
        <dbReference type="SAM" id="MobiDB-lite"/>
    </source>
</evidence>
<feature type="compositionally biased region" description="Low complexity" evidence="7">
    <location>
        <begin position="578"/>
        <end position="596"/>
    </location>
</feature>
<dbReference type="PANTHER" id="PTHR11037">
    <property type="entry name" value="TRANSCRIPTION FACTOR CP2"/>
    <property type="match status" value="1"/>
</dbReference>
<dbReference type="Pfam" id="PF25416">
    <property type="entry name" value="GRHL1_C"/>
    <property type="match status" value="1"/>
</dbReference>
<evidence type="ECO:0000256" key="5">
    <source>
        <dbReference type="ARBA" id="ARBA00023242"/>
    </source>
</evidence>
<evidence type="ECO:0000256" key="2">
    <source>
        <dbReference type="ARBA" id="ARBA00023015"/>
    </source>
</evidence>
<dbReference type="GO" id="GO:0005634">
    <property type="term" value="C:nucleus"/>
    <property type="evidence" value="ECO:0007669"/>
    <property type="project" value="UniProtKB-SubCell"/>
</dbReference>
<dbReference type="Proteomes" id="UP000821837">
    <property type="component" value="Chromosome 10"/>
</dbReference>
<reference evidence="9" key="2">
    <citation type="submission" date="2021-09" db="EMBL/GenBank/DDBJ databases">
        <authorList>
            <person name="Jia N."/>
            <person name="Wang J."/>
            <person name="Shi W."/>
            <person name="Du L."/>
            <person name="Sun Y."/>
            <person name="Zhan W."/>
            <person name="Jiang J."/>
            <person name="Wang Q."/>
            <person name="Zhang B."/>
            <person name="Ji P."/>
            <person name="Sakyi L.B."/>
            <person name="Cui X."/>
            <person name="Yuan T."/>
            <person name="Jiang B."/>
            <person name="Yang W."/>
            <person name="Lam T.T.-Y."/>
            <person name="Chang Q."/>
            <person name="Ding S."/>
            <person name="Wang X."/>
            <person name="Zhu J."/>
            <person name="Ruan X."/>
            <person name="Zhao L."/>
            <person name="Wei J."/>
            <person name="Que T."/>
            <person name="Du C."/>
            <person name="Cheng J."/>
            <person name="Dai P."/>
            <person name="Han X."/>
            <person name="Huang E."/>
            <person name="Gao Y."/>
            <person name="Liu J."/>
            <person name="Shao H."/>
            <person name="Ye R."/>
            <person name="Li L."/>
            <person name="Wei W."/>
            <person name="Wang X."/>
            <person name="Wang C."/>
            <person name="Huo Q."/>
            <person name="Li W."/>
            <person name="Guo W."/>
            <person name="Chen H."/>
            <person name="Chen S."/>
            <person name="Zhou L."/>
            <person name="Zhou L."/>
            <person name="Ni X."/>
            <person name="Tian J."/>
            <person name="Zhou Y."/>
            <person name="Sheng Y."/>
            <person name="Liu T."/>
            <person name="Pan Y."/>
            <person name="Xia L."/>
            <person name="Li J."/>
            <person name="Zhao F."/>
            <person name="Cao W."/>
        </authorList>
    </citation>
    <scope>NUCLEOTIDE SEQUENCE</scope>
    <source>
        <strain evidence="9">Rsan-2018</strain>
        <tissue evidence="9">Larvae</tissue>
    </source>
</reference>
<sequence length="1023" mass="109921">MTGHGGRTVASRSIFFFSSADPSAHVRRRREVVEVYVGKKEGFELRCFAAGNPLGGARETTLLVGSSSKESSLLLPMAIMPQRPCRPYLGDPSEGRQAGREPGNGVDVHSGAPAEGGAGGGGGGGTAHALVVLPGTSGTTLAALQAPEPIGELAAHDPQEASSSVVTGSEVEAVAAAAANLVGGATGTVVGVTGDPDDDEACVKNVALVLVEGPDQQQQLAALVLPDAGQRMSASGPTMVLQDGEAVAAANGQAGGVTAAAWRQYYDHPLTAATTAMLNIHEEQALMYEYAGALKQQQQLQGAVTLPEIWTHAVTVPATSASSPPTTVVKSGHVSPALVQMAEDVIASRKEDIFLPKAEVPDAGGGGTCADSLVNAALSGEPKAEEVCATVITIKQEAIEGTKSDDLLEPKSPYSPVFATVQPAQPYGGDLFSVLTTSAFSGGSSPPRPVYSSSASEYYRPGAAVDYYAAATTTGTDQYTQVVRQQQHLVAAAVAAGGAGGATGTYVEPEPGFVDRYIRQNGSAVVNGYKSGMLTVDLPSPDSGIGEATMTPRESTGLQQMFDYDIGQPQILASPEQTNGTTSSGSRPGSSQSMRRSWQEFSRASDADKIQIPKIQSDVGFKYYLESPISTSQRREDDRITYINKGQFYGITLEYVPDPDKPLRNTPVKSLIMLVFREEKSPEDEIKAWQFWHSRQHSVKQRILDADTKNSMGIIGQIEEVTHNAIAFYWNPLENPAKVNVAVQCLSTDFSNQKGVKGLPLHLQIDTYDEYRESCTPVHRGYCQIKVFCDKGAERKTRDEERRAAKRKLSATGNGRKKIEEMYHQSCDRSEFYSMSDLSKPPVLFTPNEDTDKVSGMELSFYTSQMMTVDDPACAEKIKLPPEELPAAAVTTADWPGIFGQARLERREKLEPCANDSAIISPPLKKIKVYPSDRVLLYARREKEEYFLPLHLVPPSLAGLAKAIESKYKVDASSLKNIFKRCKKGVTVRMDDDMVKHYCNEDTFIIELEPTGEDSIDVTLVEL</sequence>
<comment type="subcellular location">
    <subcellularLocation>
        <location evidence="1 6">Nucleus</location>
    </subcellularLocation>
</comment>
<dbReference type="InterPro" id="IPR057520">
    <property type="entry name" value="GRHL1/CP2_C"/>
</dbReference>
<reference evidence="9" key="1">
    <citation type="journal article" date="2020" name="Cell">
        <title>Large-Scale Comparative Analyses of Tick Genomes Elucidate Their Genetic Diversity and Vector Capacities.</title>
        <authorList>
            <consortium name="Tick Genome and Microbiome Consortium (TIGMIC)"/>
            <person name="Jia N."/>
            <person name="Wang J."/>
            <person name="Shi W."/>
            <person name="Du L."/>
            <person name="Sun Y."/>
            <person name="Zhan W."/>
            <person name="Jiang J.F."/>
            <person name="Wang Q."/>
            <person name="Zhang B."/>
            <person name="Ji P."/>
            <person name="Bell-Sakyi L."/>
            <person name="Cui X.M."/>
            <person name="Yuan T.T."/>
            <person name="Jiang B.G."/>
            <person name="Yang W.F."/>
            <person name="Lam T.T."/>
            <person name="Chang Q.C."/>
            <person name="Ding S.J."/>
            <person name="Wang X.J."/>
            <person name="Zhu J.G."/>
            <person name="Ruan X.D."/>
            <person name="Zhao L."/>
            <person name="Wei J.T."/>
            <person name="Ye R.Z."/>
            <person name="Que T.C."/>
            <person name="Du C.H."/>
            <person name="Zhou Y.H."/>
            <person name="Cheng J.X."/>
            <person name="Dai P.F."/>
            <person name="Guo W.B."/>
            <person name="Han X.H."/>
            <person name="Huang E.J."/>
            <person name="Li L.F."/>
            <person name="Wei W."/>
            <person name="Gao Y.C."/>
            <person name="Liu J.Z."/>
            <person name="Shao H.Z."/>
            <person name="Wang X."/>
            <person name="Wang C.C."/>
            <person name="Yang T.C."/>
            <person name="Huo Q.B."/>
            <person name="Li W."/>
            <person name="Chen H.Y."/>
            <person name="Chen S.E."/>
            <person name="Zhou L.G."/>
            <person name="Ni X.B."/>
            <person name="Tian J.H."/>
            <person name="Sheng Y."/>
            <person name="Liu T."/>
            <person name="Pan Y.S."/>
            <person name="Xia L.Y."/>
            <person name="Li J."/>
            <person name="Zhao F."/>
            <person name="Cao W.C."/>
        </authorList>
    </citation>
    <scope>NUCLEOTIDE SEQUENCE</scope>
    <source>
        <strain evidence="9">Rsan-2018</strain>
    </source>
</reference>
<name>A0A9D4QEM4_RHISA</name>
<keyword evidence="3 6" id="KW-0238">DNA-binding</keyword>
<organism evidence="9 10">
    <name type="scientific">Rhipicephalus sanguineus</name>
    <name type="common">Brown dog tick</name>
    <name type="synonym">Ixodes sanguineus</name>
    <dbReference type="NCBI Taxonomy" id="34632"/>
    <lineage>
        <taxon>Eukaryota</taxon>
        <taxon>Metazoa</taxon>
        <taxon>Ecdysozoa</taxon>
        <taxon>Arthropoda</taxon>
        <taxon>Chelicerata</taxon>
        <taxon>Arachnida</taxon>
        <taxon>Acari</taxon>
        <taxon>Parasitiformes</taxon>
        <taxon>Ixodida</taxon>
        <taxon>Ixodoidea</taxon>
        <taxon>Ixodidae</taxon>
        <taxon>Rhipicephalinae</taxon>
        <taxon>Rhipicephalus</taxon>
        <taxon>Rhipicephalus</taxon>
    </lineage>
</organism>
<dbReference type="GO" id="GO:0000978">
    <property type="term" value="F:RNA polymerase II cis-regulatory region sequence-specific DNA binding"/>
    <property type="evidence" value="ECO:0007669"/>
    <property type="project" value="TreeGrafter"/>
</dbReference>
<evidence type="ECO:0000256" key="4">
    <source>
        <dbReference type="ARBA" id="ARBA00023163"/>
    </source>
</evidence>
<dbReference type="EMBL" id="JABSTV010001246">
    <property type="protein sequence ID" value="KAH7976380.1"/>
    <property type="molecule type" value="Genomic_DNA"/>
</dbReference>
<feature type="compositionally biased region" description="Gly residues" evidence="7">
    <location>
        <begin position="114"/>
        <end position="123"/>
    </location>
</feature>
<keyword evidence="2" id="KW-0805">Transcription regulation</keyword>
<keyword evidence="4" id="KW-0804">Transcription</keyword>
<dbReference type="Pfam" id="PF04516">
    <property type="entry name" value="CP2"/>
    <property type="match status" value="1"/>
</dbReference>
<comment type="caution">
    <text evidence="9">The sequence shown here is derived from an EMBL/GenBank/DDBJ whole genome shotgun (WGS) entry which is preliminary data.</text>
</comment>